<dbReference type="AlphaFoldDB" id="A0A1H3VLK3"/>
<dbReference type="PANTHER" id="PTHR21600">
    <property type="entry name" value="MITOCHONDRIAL RNA PSEUDOURIDINE SYNTHASE"/>
    <property type="match status" value="1"/>
</dbReference>
<dbReference type="STRING" id="571932.SAMN05421743_10176"/>
<dbReference type="Proteomes" id="UP000198584">
    <property type="component" value="Unassembled WGS sequence"/>
</dbReference>
<dbReference type="Gene3D" id="3.30.2350.10">
    <property type="entry name" value="Pseudouridine synthase"/>
    <property type="match status" value="1"/>
</dbReference>
<evidence type="ECO:0000259" key="5">
    <source>
        <dbReference type="Pfam" id="PF00849"/>
    </source>
</evidence>
<dbReference type="EC" id="5.4.99.-" evidence="4"/>
<dbReference type="GO" id="GO:0003723">
    <property type="term" value="F:RNA binding"/>
    <property type="evidence" value="ECO:0007669"/>
    <property type="project" value="InterPro"/>
</dbReference>
<evidence type="ECO:0000313" key="7">
    <source>
        <dbReference type="Proteomes" id="UP000198584"/>
    </source>
</evidence>
<gene>
    <name evidence="6" type="ORF">SAMN05421743_10176</name>
</gene>
<dbReference type="PROSITE" id="PS01129">
    <property type="entry name" value="PSI_RLU"/>
    <property type="match status" value="1"/>
</dbReference>
<name>A0A1H3VLK3_9BACI</name>
<evidence type="ECO:0000256" key="1">
    <source>
        <dbReference type="ARBA" id="ARBA00000073"/>
    </source>
</evidence>
<dbReference type="EMBL" id="FNQR01000001">
    <property type="protein sequence ID" value="SDZ75571.1"/>
    <property type="molecule type" value="Genomic_DNA"/>
</dbReference>
<dbReference type="PANTHER" id="PTHR21600:SF35">
    <property type="entry name" value="PSEUDOURIDINE SYNTHASE"/>
    <property type="match status" value="1"/>
</dbReference>
<dbReference type="SUPFAM" id="SSF55120">
    <property type="entry name" value="Pseudouridine synthase"/>
    <property type="match status" value="1"/>
</dbReference>
<feature type="domain" description="Pseudouridine synthase RsuA/RluA-like" evidence="5">
    <location>
        <begin position="74"/>
        <end position="222"/>
    </location>
</feature>
<sequence>MLVREYLISVRAFSRQLLKQIKHAQGLKVNGAAVTVRKKLEAGDELEVTLPAAEPAERLEAVEMELAVVYEDEDVLVVDKPGGLAVMPSMNHDVTLANGIMAYYQHNGIPSTIHVVTRLDRDTSGLVLIAKHAYSHSLLAASPSGPLEKTYLALVEGHLDQSKGTIEAPIGRKDGSIIERQVREDGQPATTQYQVLEFLNKHSLVEVELVTGRTHQIRVHMSCLGHPLAGDDLYGGSLYLMKRQALHCHRLAFVHPLTGEVVVCQKELPIDMVSAMDKA</sequence>
<accession>A0A1H3VLK3</accession>
<keyword evidence="7" id="KW-1185">Reference proteome</keyword>
<reference evidence="6 7" key="1">
    <citation type="submission" date="2016-10" db="EMBL/GenBank/DDBJ databases">
        <authorList>
            <person name="de Groot N.N."/>
        </authorList>
    </citation>
    <scope>NUCLEOTIDE SEQUENCE [LARGE SCALE GENOMIC DNA]</scope>
    <source>
        <strain evidence="6 7">CCM7597</strain>
    </source>
</reference>
<dbReference type="CDD" id="cd02869">
    <property type="entry name" value="PseudoU_synth_RluA_like"/>
    <property type="match status" value="1"/>
</dbReference>
<comment type="similarity">
    <text evidence="2 4">Belongs to the pseudouridine synthase RluA family.</text>
</comment>
<dbReference type="InterPro" id="IPR006145">
    <property type="entry name" value="PsdUridine_synth_RsuA/RluA"/>
</dbReference>
<feature type="active site" evidence="3">
    <location>
        <position position="120"/>
    </location>
</feature>
<dbReference type="Pfam" id="PF00849">
    <property type="entry name" value="PseudoU_synth_2"/>
    <property type="match status" value="1"/>
</dbReference>
<dbReference type="InterPro" id="IPR006225">
    <property type="entry name" value="PsdUridine_synth_RluC/D"/>
</dbReference>
<dbReference type="InterPro" id="IPR006224">
    <property type="entry name" value="PsdUridine_synth_RluA-like_CS"/>
</dbReference>
<evidence type="ECO:0000313" key="6">
    <source>
        <dbReference type="EMBL" id="SDZ75571.1"/>
    </source>
</evidence>
<dbReference type="NCBIfam" id="TIGR00005">
    <property type="entry name" value="rluA_subfam"/>
    <property type="match status" value="1"/>
</dbReference>
<keyword evidence="4" id="KW-0413">Isomerase</keyword>
<dbReference type="GO" id="GO:0000455">
    <property type="term" value="P:enzyme-directed rRNA pseudouridine synthesis"/>
    <property type="evidence" value="ECO:0007669"/>
    <property type="project" value="TreeGrafter"/>
</dbReference>
<dbReference type="GO" id="GO:0009982">
    <property type="term" value="F:pseudouridine synthase activity"/>
    <property type="evidence" value="ECO:0007669"/>
    <property type="project" value="InterPro"/>
</dbReference>
<dbReference type="InterPro" id="IPR050188">
    <property type="entry name" value="RluA_PseudoU_synthase"/>
</dbReference>
<dbReference type="GO" id="GO:0140098">
    <property type="term" value="F:catalytic activity, acting on RNA"/>
    <property type="evidence" value="ECO:0007669"/>
    <property type="project" value="UniProtKB-ARBA"/>
</dbReference>
<organism evidence="6 7">
    <name type="scientific">Thalassobacillus cyri</name>
    <dbReference type="NCBI Taxonomy" id="571932"/>
    <lineage>
        <taxon>Bacteria</taxon>
        <taxon>Bacillati</taxon>
        <taxon>Bacillota</taxon>
        <taxon>Bacilli</taxon>
        <taxon>Bacillales</taxon>
        <taxon>Bacillaceae</taxon>
        <taxon>Thalassobacillus</taxon>
    </lineage>
</organism>
<protein>
    <recommendedName>
        <fullName evidence="4">Pseudouridine synthase</fullName>
        <ecNumber evidence="4">5.4.99.-</ecNumber>
    </recommendedName>
</protein>
<comment type="catalytic activity">
    <reaction evidence="1 4">
        <text>a uridine in RNA = a pseudouridine in RNA</text>
        <dbReference type="Rhea" id="RHEA:48348"/>
        <dbReference type="Rhea" id="RHEA-COMP:12068"/>
        <dbReference type="Rhea" id="RHEA-COMP:12069"/>
        <dbReference type="ChEBI" id="CHEBI:65314"/>
        <dbReference type="ChEBI" id="CHEBI:65315"/>
    </reaction>
</comment>
<evidence type="ECO:0000256" key="4">
    <source>
        <dbReference type="RuleBase" id="RU362028"/>
    </source>
</evidence>
<evidence type="ECO:0000256" key="3">
    <source>
        <dbReference type="PIRSR" id="PIRSR606225-1"/>
    </source>
</evidence>
<comment type="function">
    <text evidence="4">Responsible for synthesis of pseudouridine from uracil.</text>
</comment>
<proteinExistence type="inferred from homology"/>
<dbReference type="InterPro" id="IPR020103">
    <property type="entry name" value="PsdUridine_synth_cat_dom_sf"/>
</dbReference>
<evidence type="ECO:0000256" key="2">
    <source>
        <dbReference type="ARBA" id="ARBA00010876"/>
    </source>
</evidence>